<organism evidence="3 4">
    <name type="scientific">Apiospora marii</name>
    <dbReference type="NCBI Taxonomy" id="335849"/>
    <lineage>
        <taxon>Eukaryota</taxon>
        <taxon>Fungi</taxon>
        <taxon>Dikarya</taxon>
        <taxon>Ascomycota</taxon>
        <taxon>Pezizomycotina</taxon>
        <taxon>Sordariomycetes</taxon>
        <taxon>Xylariomycetidae</taxon>
        <taxon>Amphisphaeriales</taxon>
        <taxon>Apiosporaceae</taxon>
        <taxon>Apiospora</taxon>
    </lineage>
</organism>
<sequence>MADLIFPHAGGRYANSPHGVPIVIGIQNADAAARFGFQLRWQLKEAPDRRGEVSVQVGGGAYPPLSPFDQATDVNATRPLPPWVTTAKTTGPLRPGNYTFTWGLGLVPYCDFGGNKTTYEYGHAAWRGSLPFTIVGDNEVAMPPPLSLISGNKVSSNRGGAALGGEKGKGKGNGTDSSGDANCPNLMGVVSYVSTAPWSRAAATQTHPADPRWHRVLEATTGVCAVTARATFTPGPCRATVDPAFETSVFNLMGWPLPTPSTVTTTTTTTPSRPAMKTSMRPTMTPTSTAKSTPTLAPTMTPMLTPTSTPTMTSMTTPAPERKGMNNHSTNMEDTATVPPVAGNVATGPGPAAPMDPAMLPPGFVSLGASLTGPSSQYLALAHAMFALLLFYI</sequence>
<evidence type="ECO:0000256" key="1">
    <source>
        <dbReference type="SAM" id="MobiDB-lite"/>
    </source>
</evidence>
<dbReference type="InterPro" id="IPR055560">
    <property type="entry name" value="DUF7136"/>
</dbReference>
<dbReference type="EMBL" id="JAQQWI010000002">
    <property type="protein sequence ID" value="KAK8037716.1"/>
    <property type="molecule type" value="Genomic_DNA"/>
</dbReference>
<evidence type="ECO:0000313" key="3">
    <source>
        <dbReference type="EMBL" id="KAK8037716.1"/>
    </source>
</evidence>
<dbReference type="Proteomes" id="UP001396898">
    <property type="component" value="Unassembled WGS sequence"/>
</dbReference>
<comment type="caution">
    <text evidence="3">The sequence shown here is derived from an EMBL/GenBank/DDBJ whole genome shotgun (WGS) entry which is preliminary data.</text>
</comment>
<gene>
    <name evidence="3" type="ORF">PG991_001062</name>
</gene>
<evidence type="ECO:0000313" key="4">
    <source>
        <dbReference type="Proteomes" id="UP001396898"/>
    </source>
</evidence>
<keyword evidence="4" id="KW-1185">Reference proteome</keyword>
<proteinExistence type="predicted"/>
<name>A0ABR1SV34_9PEZI</name>
<feature type="domain" description="DUF7136" evidence="2">
    <location>
        <begin position="3"/>
        <end position="135"/>
    </location>
</feature>
<evidence type="ECO:0000259" key="2">
    <source>
        <dbReference type="Pfam" id="PF23584"/>
    </source>
</evidence>
<feature type="region of interest" description="Disordered" evidence="1">
    <location>
        <begin position="152"/>
        <end position="180"/>
    </location>
</feature>
<protein>
    <recommendedName>
        <fullName evidence="2">DUF7136 domain-containing protein</fullName>
    </recommendedName>
</protein>
<feature type="region of interest" description="Disordered" evidence="1">
    <location>
        <begin position="261"/>
        <end position="322"/>
    </location>
</feature>
<dbReference type="Pfam" id="PF23584">
    <property type="entry name" value="DUF7136"/>
    <property type="match status" value="1"/>
</dbReference>
<accession>A0ABR1SV34</accession>
<reference evidence="3 4" key="1">
    <citation type="submission" date="2023-01" db="EMBL/GenBank/DDBJ databases">
        <title>Analysis of 21 Apiospora genomes using comparative genomics revels a genus with tremendous synthesis potential of carbohydrate active enzymes and secondary metabolites.</title>
        <authorList>
            <person name="Sorensen T."/>
        </authorList>
    </citation>
    <scope>NUCLEOTIDE SEQUENCE [LARGE SCALE GENOMIC DNA]</scope>
    <source>
        <strain evidence="3 4">CBS 20057</strain>
    </source>
</reference>
<feature type="compositionally biased region" description="Low complexity" evidence="1">
    <location>
        <begin position="261"/>
        <end position="319"/>
    </location>
</feature>